<protein>
    <recommendedName>
        <fullName evidence="4">EthD domain-containing protein</fullName>
    </recommendedName>
</protein>
<evidence type="ECO:0000313" key="3">
    <source>
        <dbReference type="Proteomes" id="UP000184330"/>
    </source>
</evidence>
<evidence type="ECO:0000313" key="2">
    <source>
        <dbReference type="EMBL" id="CZR57760.1"/>
    </source>
</evidence>
<name>A0A1L7WYC1_9HELO</name>
<dbReference type="InterPro" id="IPR009799">
    <property type="entry name" value="EthD_dom"/>
</dbReference>
<dbReference type="SUPFAM" id="SSF54909">
    <property type="entry name" value="Dimeric alpha+beta barrel"/>
    <property type="match status" value="1"/>
</dbReference>
<dbReference type="Proteomes" id="UP000184330">
    <property type="component" value="Unassembled WGS sequence"/>
</dbReference>
<evidence type="ECO:0000256" key="1">
    <source>
        <dbReference type="ARBA" id="ARBA00005986"/>
    </source>
</evidence>
<dbReference type="PANTHER" id="PTHR40260">
    <property type="entry name" value="BLR8190 PROTEIN"/>
    <property type="match status" value="1"/>
</dbReference>
<keyword evidence="3" id="KW-1185">Reference proteome</keyword>
<dbReference type="GO" id="GO:0016491">
    <property type="term" value="F:oxidoreductase activity"/>
    <property type="evidence" value="ECO:0007669"/>
    <property type="project" value="InterPro"/>
</dbReference>
<accession>A0A1L7WYC1</accession>
<dbReference type="AlphaFoldDB" id="A0A1L7WYC1"/>
<organism evidence="2 3">
    <name type="scientific">Phialocephala subalpina</name>
    <dbReference type="NCBI Taxonomy" id="576137"/>
    <lineage>
        <taxon>Eukaryota</taxon>
        <taxon>Fungi</taxon>
        <taxon>Dikarya</taxon>
        <taxon>Ascomycota</taxon>
        <taxon>Pezizomycotina</taxon>
        <taxon>Leotiomycetes</taxon>
        <taxon>Helotiales</taxon>
        <taxon>Mollisiaceae</taxon>
        <taxon>Phialocephala</taxon>
        <taxon>Phialocephala fortinii species complex</taxon>
    </lineage>
</organism>
<dbReference type="EMBL" id="FJOG01000010">
    <property type="protein sequence ID" value="CZR57760.1"/>
    <property type="molecule type" value="Genomic_DNA"/>
</dbReference>
<dbReference type="Gene3D" id="3.30.70.100">
    <property type="match status" value="1"/>
</dbReference>
<dbReference type="OrthoDB" id="4892971at2759"/>
<evidence type="ECO:0008006" key="4">
    <source>
        <dbReference type="Google" id="ProtNLM"/>
    </source>
</evidence>
<reference evidence="2 3" key="1">
    <citation type="submission" date="2016-03" db="EMBL/GenBank/DDBJ databases">
        <authorList>
            <person name="Ploux O."/>
        </authorList>
    </citation>
    <scope>NUCLEOTIDE SEQUENCE [LARGE SCALE GENOMIC DNA]</scope>
    <source>
        <strain evidence="2 3">UAMH 11012</strain>
    </source>
</reference>
<gene>
    <name evidence="2" type="ORF">PAC_07649</name>
</gene>
<dbReference type="NCBIfam" id="TIGR02118">
    <property type="entry name" value="EthD family reductase"/>
    <property type="match status" value="1"/>
</dbReference>
<proteinExistence type="inferred from homology"/>
<dbReference type="STRING" id="576137.A0A1L7WYC1"/>
<dbReference type="PANTHER" id="PTHR40260:SF2">
    <property type="entry name" value="BLR8190 PROTEIN"/>
    <property type="match status" value="1"/>
</dbReference>
<sequence length="100" mass="11149">MPGIATIFYPANARFNLDHYINKHMPMVLKKWSSVGLSRYIITEMDPAGGYSIQAILFWDDIESFRKALKTVSAEELMADVPNFSSEGPVIMFGTQVGSS</sequence>
<comment type="similarity">
    <text evidence="1">Belongs to the tpcK family.</text>
</comment>
<dbReference type="InterPro" id="IPR011008">
    <property type="entry name" value="Dimeric_a/b-barrel"/>
</dbReference>